<feature type="region of interest" description="Disordered" evidence="1">
    <location>
        <begin position="23"/>
        <end position="44"/>
    </location>
</feature>
<dbReference type="RefSeq" id="WP_128562401.1">
    <property type="nucleotide sequence ID" value="NZ_BPQH01000023.1"/>
</dbReference>
<evidence type="ECO:0000256" key="1">
    <source>
        <dbReference type="SAM" id="MobiDB-lite"/>
    </source>
</evidence>
<comment type="caution">
    <text evidence="2">The sequence shown here is derived from an EMBL/GenBank/DDBJ whole genome shotgun (WGS) entry which is preliminary data.</text>
</comment>
<evidence type="ECO:0000313" key="3">
    <source>
        <dbReference type="Proteomes" id="UP001055167"/>
    </source>
</evidence>
<name>A0ABQ4R5K8_9HYPH</name>
<evidence type="ECO:0000313" key="2">
    <source>
        <dbReference type="EMBL" id="GJD52938.1"/>
    </source>
</evidence>
<organism evidence="2 3">
    <name type="scientific">Methylobacterium crusticola</name>
    <dbReference type="NCBI Taxonomy" id="1697972"/>
    <lineage>
        <taxon>Bacteria</taxon>
        <taxon>Pseudomonadati</taxon>
        <taxon>Pseudomonadota</taxon>
        <taxon>Alphaproteobacteria</taxon>
        <taxon>Hyphomicrobiales</taxon>
        <taxon>Methylobacteriaceae</taxon>
        <taxon>Methylobacterium</taxon>
    </lineage>
</organism>
<accession>A0ABQ4R5K8</accession>
<reference evidence="2" key="1">
    <citation type="journal article" date="2021" name="Front. Microbiol.">
        <title>Comprehensive Comparative Genomics and Phenotyping of Methylobacterium Species.</title>
        <authorList>
            <person name="Alessa O."/>
            <person name="Ogura Y."/>
            <person name="Fujitani Y."/>
            <person name="Takami H."/>
            <person name="Hayashi T."/>
            <person name="Sahin N."/>
            <person name="Tani A."/>
        </authorList>
    </citation>
    <scope>NUCLEOTIDE SEQUENCE</scope>
    <source>
        <strain evidence="2">KCTC 52305</strain>
    </source>
</reference>
<proteinExistence type="predicted"/>
<dbReference type="Proteomes" id="UP001055167">
    <property type="component" value="Unassembled WGS sequence"/>
</dbReference>
<sequence>MEAVGESAAAVFEATVFSDHFADRLDPPAAGQGRLTRNPHPTDTRSRIETLKRFHLRPARPPATAQAAREAVAAAALGLVRGGVRRGAGRLPTADPPCAGRGLTADPGRTTSAASHPRDTRSGR</sequence>
<dbReference type="EMBL" id="BPQH01000023">
    <property type="protein sequence ID" value="GJD52938.1"/>
    <property type="molecule type" value="Genomic_DNA"/>
</dbReference>
<reference evidence="2" key="2">
    <citation type="submission" date="2021-08" db="EMBL/GenBank/DDBJ databases">
        <authorList>
            <person name="Tani A."/>
            <person name="Ola A."/>
            <person name="Ogura Y."/>
            <person name="Katsura K."/>
            <person name="Hayashi T."/>
        </authorList>
    </citation>
    <scope>NUCLEOTIDE SEQUENCE</scope>
    <source>
        <strain evidence="2">KCTC 52305</strain>
    </source>
</reference>
<keyword evidence="3" id="KW-1185">Reference proteome</keyword>
<gene>
    <name evidence="2" type="ORF">OPKNFCMD_5706</name>
</gene>
<protein>
    <submittedName>
        <fullName evidence="2">Uncharacterized protein</fullName>
    </submittedName>
</protein>
<feature type="region of interest" description="Disordered" evidence="1">
    <location>
        <begin position="85"/>
        <end position="124"/>
    </location>
</feature>